<dbReference type="AlphaFoldDB" id="A4TU75"/>
<organism evidence="1">
    <name type="scientific">Magnetospirillum gryphiswaldense</name>
    <dbReference type="NCBI Taxonomy" id="55518"/>
    <lineage>
        <taxon>Bacteria</taxon>
        <taxon>Pseudomonadati</taxon>
        <taxon>Pseudomonadota</taxon>
        <taxon>Alphaproteobacteria</taxon>
        <taxon>Rhodospirillales</taxon>
        <taxon>Rhodospirillaceae</taxon>
        <taxon>Magnetospirillum</taxon>
    </lineage>
</organism>
<dbReference type="InterPro" id="IPR009562">
    <property type="entry name" value="DUF1178"/>
</dbReference>
<dbReference type="Pfam" id="PF06676">
    <property type="entry name" value="DUF1178"/>
    <property type="match status" value="1"/>
</dbReference>
<sequence length="78" mass="8247">MILYTLRCAHDHHFEHWFDNSGDFDAKKAAGQLVCPECGETKVEKAIMAPNVGKSAAAAPAPACTPMGCGGCQFAGQH</sequence>
<evidence type="ECO:0000313" key="1">
    <source>
        <dbReference type="EMBL" id="CAM74182.1"/>
    </source>
</evidence>
<reference evidence="1" key="1">
    <citation type="journal article" date="2007" name="J. Bacteriol.">
        <title>Comparative genome analysis of four magnetotactic bacteria reveals a complex set of group-specific genes implicated in magnetosome biomineralization and function.</title>
        <authorList>
            <person name="Richter M."/>
            <person name="Kube M."/>
            <person name="Bazylinski D.A."/>
            <person name="Lombardot T."/>
            <person name="Gloeckner F.O."/>
            <person name="Reinhardt R."/>
            <person name="Schueler D."/>
        </authorList>
    </citation>
    <scope>NUCLEOTIDE SEQUENCE</scope>
    <source>
        <strain evidence="1">MSR-1</strain>
    </source>
</reference>
<dbReference type="EMBL" id="CU459003">
    <property type="protein sequence ID" value="CAM74182.1"/>
    <property type="molecule type" value="Genomic_DNA"/>
</dbReference>
<gene>
    <name evidence="1" type="ORF">MGR_2055</name>
</gene>
<name>A4TU75_9PROT</name>
<dbReference type="RefSeq" id="WP_106002997.1">
    <property type="nucleotide sequence ID" value="NZ_CP027527.1"/>
</dbReference>
<accession>A4TU75</accession>
<proteinExistence type="predicted"/>
<protein>
    <submittedName>
        <fullName evidence="1">Protein containing DUF1178</fullName>
    </submittedName>
</protein>